<reference evidence="2 3" key="1">
    <citation type="submission" date="2019-11" db="EMBL/GenBank/DDBJ databases">
        <title>Comparative genomics of hydrocarbon-degrading Desulfosarcina strains.</title>
        <authorList>
            <person name="Watanabe M."/>
            <person name="Kojima H."/>
            <person name="Fukui M."/>
        </authorList>
    </citation>
    <scope>NUCLEOTIDE SEQUENCE [LARGE SCALE GENOMIC DNA]</scope>
    <source>
        <strain evidence="2 3">28bB2T</strain>
    </source>
</reference>
<dbReference type="SUPFAM" id="SSF52540">
    <property type="entry name" value="P-loop containing nucleoside triphosphate hydrolases"/>
    <property type="match status" value="1"/>
</dbReference>
<dbReference type="KEGG" id="dov:DSCO28_66960"/>
<dbReference type="Gene3D" id="2.40.50.140">
    <property type="entry name" value="Nucleic acid-binding proteins"/>
    <property type="match status" value="1"/>
</dbReference>
<dbReference type="InterPro" id="IPR012340">
    <property type="entry name" value="NA-bd_OB-fold"/>
</dbReference>
<organism evidence="2 3">
    <name type="scientific">Desulfosarcina ovata subsp. sediminis</name>
    <dbReference type="NCBI Taxonomy" id="885957"/>
    <lineage>
        <taxon>Bacteria</taxon>
        <taxon>Pseudomonadati</taxon>
        <taxon>Thermodesulfobacteriota</taxon>
        <taxon>Desulfobacteria</taxon>
        <taxon>Desulfobacterales</taxon>
        <taxon>Desulfosarcinaceae</taxon>
        <taxon>Desulfosarcina</taxon>
    </lineage>
</organism>
<dbReference type="EMBL" id="AP021876">
    <property type="protein sequence ID" value="BBO86130.1"/>
    <property type="molecule type" value="Genomic_DNA"/>
</dbReference>
<sequence>MKGRVKRFSDFRGYGFISGDDGVDYFVHYSMINDAGFRTLNVGEVVHFTPKLTDRGPQARDVRNEDISTRILPKLKVNPFTPQDPITDPKKFAGRVEVLANAIDCLFNNKNLLVVGARGIGKSSFSYQLINLSKGDRTLIERIGLDTGGFLFNHWTGDHRCQPGNKLQDIAGSLITSLYHLYSKYEKNTKKKTHVGIDLKFIKAYEEVESELSTYDLSYEFSTAIENFLSNIHEDSTGICFLIDEIDVLDKDIQIAPFIKSVVEKLRLDGYKNISFILSGVTGSVTTLVSQHPSSFRLIETIQIEPMNYEELSDIIDNALEGAGCKIDPTAKDIIIKLSDKFPAPVHLLGYHAFRLDNNDLIEKHDVNKARDFIATELKRQEFEGRLDRIGGGLAGKIVRILAEQEDGYRVEKIEERLMEPASRIHGVASNLVQDCFLIKTLGGYKIAEPLFLIYLRWLHQLD</sequence>
<dbReference type="RefSeq" id="WP_155325527.1">
    <property type="nucleotide sequence ID" value="NZ_AP021876.1"/>
</dbReference>
<dbReference type="AlphaFoldDB" id="A0A5K8A1D3"/>
<dbReference type="PRINTS" id="PR00050">
    <property type="entry name" value="COLDSHOCK"/>
</dbReference>
<dbReference type="SUPFAM" id="SSF50249">
    <property type="entry name" value="Nucleic acid-binding proteins"/>
    <property type="match status" value="1"/>
</dbReference>
<feature type="domain" description="CSD" evidence="1">
    <location>
        <begin position="1"/>
        <end position="64"/>
    </location>
</feature>
<dbReference type="GO" id="GO:0003676">
    <property type="term" value="F:nucleic acid binding"/>
    <property type="evidence" value="ECO:0007669"/>
    <property type="project" value="InterPro"/>
</dbReference>
<proteinExistence type="predicted"/>
<evidence type="ECO:0000313" key="2">
    <source>
        <dbReference type="EMBL" id="BBO86130.1"/>
    </source>
</evidence>
<gene>
    <name evidence="2" type="ORF">DSCO28_66960</name>
</gene>
<dbReference type="InterPro" id="IPR027417">
    <property type="entry name" value="P-loop_NTPase"/>
</dbReference>
<name>A0A5K8A1D3_9BACT</name>
<dbReference type="PANTHER" id="PTHR34301">
    <property type="entry name" value="DNA-BINDING PROTEIN-RELATED"/>
    <property type="match status" value="1"/>
</dbReference>
<dbReference type="Gene3D" id="3.40.50.300">
    <property type="entry name" value="P-loop containing nucleotide triphosphate hydrolases"/>
    <property type="match status" value="1"/>
</dbReference>
<dbReference type="Proteomes" id="UP000425960">
    <property type="component" value="Chromosome"/>
</dbReference>
<evidence type="ECO:0000259" key="1">
    <source>
        <dbReference type="PROSITE" id="PS51857"/>
    </source>
</evidence>
<dbReference type="InterPro" id="IPR011129">
    <property type="entry name" value="CSD"/>
</dbReference>
<dbReference type="PANTHER" id="PTHR34301:SF8">
    <property type="entry name" value="ATPASE DOMAIN-CONTAINING PROTEIN"/>
    <property type="match status" value="1"/>
</dbReference>
<protein>
    <recommendedName>
        <fullName evidence="1">CSD domain-containing protein</fullName>
    </recommendedName>
</protein>
<dbReference type="PROSITE" id="PS51857">
    <property type="entry name" value="CSD_2"/>
    <property type="match status" value="1"/>
</dbReference>
<dbReference type="SMART" id="SM00357">
    <property type="entry name" value="CSP"/>
    <property type="match status" value="1"/>
</dbReference>
<dbReference type="InterPro" id="IPR002059">
    <property type="entry name" value="CSP_DNA-bd"/>
</dbReference>
<dbReference type="GO" id="GO:0005829">
    <property type="term" value="C:cytosol"/>
    <property type="evidence" value="ECO:0007669"/>
    <property type="project" value="UniProtKB-ARBA"/>
</dbReference>
<dbReference type="Pfam" id="PF00313">
    <property type="entry name" value="CSD"/>
    <property type="match status" value="1"/>
</dbReference>
<evidence type="ECO:0000313" key="3">
    <source>
        <dbReference type="Proteomes" id="UP000425960"/>
    </source>
</evidence>
<accession>A0A5K8A1D3</accession>